<reference evidence="3" key="1">
    <citation type="submission" date="2022-11" db="UniProtKB">
        <authorList>
            <consortium name="WormBaseParasite"/>
        </authorList>
    </citation>
    <scope>IDENTIFICATION</scope>
</reference>
<dbReference type="AlphaFoldDB" id="A0A915K026"/>
<dbReference type="Proteomes" id="UP000887565">
    <property type="component" value="Unplaced"/>
</dbReference>
<evidence type="ECO:0000313" key="3">
    <source>
        <dbReference type="WBParaSite" id="nRc.2.0.1.t32017-RA"/>
    </source>
</evidence>
<accession>A0A915K026</accession>
<dbReference type="WBParaSite" id="nRc.2.0.1.t32017-RA">
    <property type="protein sequence ID" value="nRc.2.0.1.t32017-RA"/>
    <property type="gene ID" value="nRc.2.0.1.g32017"/>
</dbReference>
<evidence type="ECO:0000313" key="2">
    <source>
        <dbReference type="Proteomes" id="UP000887565"/>
    </source>
</evidence>
<keyword evidence="2" id="KW-1185">Reference proteome</keyword>
<organism evidence="2 3">
    <name type="scientific">Romanomermis culicivorax</name>
    <name type="common">Nematode worm</name>
    <dbReference type="NCBI Taxonomy" id="13658"/>
    <lineage>
        <taxon>Eukaryota</taxon>
        <taxon>Metazoa</taxon>
        <taxon>Ecdysozoa</taxon>
        <taxon>Nematoda</taxon>
        <taxon>Enoplea</taxon>
        <taxon>Dorylaimia</taxon>
        <taxon>Mermithida</taxon>
        <taxon>Mermithoidea</taxon>
        <taxon>Mermithidae</taxon>
        <taxon>Romanomermis</taxon>
    </lineage>
</organism>
<proteinExistence type="predicted"/>
<name>A0A915K026_ROMCU</name>
<feature type="region of interest" description="Disordered" evidence="1">
    <location>
        <begin position="1"/>
        <end position="27"/>
    </location>
</feature>
<protein>
    <submittedName>
        <fullName evidence="3">Uncharacterized protein</fullName>
    </submittedName>
</protein>
<evidence type="ECO:0000256" key="1">
    <source>
        <dbReference type="SAM" id="MobiDB-lite"/>
    </source>
</evidence>
<sequence length="83" mass="9291">MQIDELDDQRRRHLHRSGAPQKDENDSDLSLSEIIIFSINIVLASNKSLPSQIIGLIVWSKGPKAQVPRLLTASPGRPYKGSW</sequence>